<comment type="similarity">
    <text evidence="13">Belongs to the LpxK family.</text>
</comment>
<dbReference type="InterPro" id="IPR003758">
    <property type="entry name" value="LpxK"/>
</dbReference>
<proteinExistence type="inferred from homology"/>
<protein>
    <recommendedName>
        <fullName evidence="4 13">Tetraacyldisaccharide 4'-kinase</fullName>
        <ecNumber evidence="3 13">2.7.1.130</ecNumber>
    </recommendedName>
    <alternativeName>
        <fullName evidence="12 13">Lipid A 4'-kinase</fullName>
    </alternativeName>
</protein>
<keyword evidence="7 13" id="KW-0808">Transferase</keyword>
<evidence type="ECO:0000256" key="1">
    <source>
        <dbReference type="ARBA" id="ARBA00002274"/>
    </source>
</evidence>
<dbReference type="SUPFAM" id="SSF52540">
    <property type="entry name" value="P-loop containing nucleoside triphosphate hydrolases"/>
    <property type="match status" value="1"/>
</dbReference>
<reference evidence="14 15" key="1">
    <citation type="journal article" date="2018" name="Microbes Environ.">
        <title>Comparative Genomic Insights into Endofungal Lifestyles of Two Bacterial Endosymbionts, Mycoavidus cysteinexigens and Burkholderia rhizoxinica.</title>
        <authorList>
            <person name="Sharmin D."/>
            <person name="Guo Y."/>
            <person name="Nishizawa T."/>
            <person name="Ohshima S."/>
            <person name="Sato Y."/>
            <person name="Takashima Y."/>
            <person name="Narisawa K."/>
            <person name="Ohta H."/>
        </authorList>
    </citation>
    <scope>NUCLEOTIDE SEQUENCE [LARGE SCALE GENOMIC DNA]</scope>
    <source>
        <strain evidence="14 15">B1-EB</strain>
    </source>
</reference>
<keyword evidence="10 13" id="KW-0067">ATP-binding</keyword>
<dbReference type="GO" id="GO:0009029">
    <property type="term" value="F:lipid-A 4'-kinase activity"/>
    <property type="evidence" value="ECO:0007669"/>
    <property type="project" value="UniProtKB-UniRule"/>
</dbReference>
<dbReference type="GO" id="GO:0005886">
    <property type="term" value="C:plasma membrane"/>
    <property type="evidence" value="ECO:0007669"/>
    <property type="project" value="TreeGrafter"/>
</dbReference>
<evidence type="ECO:0000256" key="7">
    <source>
        <dbReference type="ARBA" id="ARBA00022679"/>
    </source>
</evidence>
<evidence type="ECO:0000256" key="8">
    <source>
        <dbReference type="ARBA" id="ARBA00022741"/>
    </source>
</evidence>
<dbReference type="EC" id="2.7.1.130" evidence="3 13"/>
<accession>A0A2Z6EXY4</accession>
<dbReference type="UniPathway" id="UPA00359">
    <property type="reaction ID" value="UER00482"/>
</dbReference>
<keyword evidence="11 13" id="KW-0443">Lipid metabolism</keyword>
<dbReference type="HAMAP" id="MF_00409">
    <property type="entry name" value="LpxK"/>
    <property type="match status" value="1"/>
</dbReference>
<organism evidence="14 15">
    <name type="scientific">Mycoavidus cysteinexigens</name>
    <dbReference type="NCBI Taxonomy" id="1553431"/>
    <lineage>
        <taxon>Bacteria</taxon>
        <taxon>Pseudomonadati</taxon>
        <taxon>Pseudomonadota</taxon>
        <taxon>Betaproteobacteria</taxon>
        <taxon>Burkholderiales</taxon>
        <taxon>Burkholderiaceae</taxon>
        <taxon>Mycoavidus</taxon>
    </lineage>
</organism>
<dbReference type="PANTHER" id="PTHR42724">
    <property type="entry name" value="TETRAACYLDISACCHARIDE 4'-KINASE"/>
    <property type="match status" value="1"/>
</dbReference>
<evidence type="ECO:0000256" key="11">
    <source>
        <dbReference type="ARBA" id="ARBA00023098"/>
    </source>
</evidence>
<sequence>MLKHWKLHLEHFLWREWQRRGIFAWGLLPLSLVFGIVTALRYASFAFGLRRVESLAVPVIIVGNVTVGGTGKTPTVIALIEGLRQAGFHPGVIARGYGVQIKAPCAVTAQSVATAVGDEPLLIAQRTGAPVWVCPDRVAAARALCAQHPDVDLIISDDGLQHYRLARTVELVVFDHRLGGNGFLLPAGPLREPLLRRRDATLINCPSSYTLPNSPNTFALKLTANTAWHLEHPAVRRPLSQFIGKRILAAAGIGAPERFFSTLRAQGLALTATRALPDHFAYETNPFVDVSAEIILITEKDAVKCQDWRDPRLWVVPAETTLDARLLTLITEKVRGHSLT</sequence>
<keyword evidence="15" id="KW-1185">Reference proteome</keyword>
<dbReference type="GO" id="GO:0005524">
    <property type="term" value="F:ATP binding"/>
    <property type="evidence" value="ECO:0007669"/>
    <property type="project" value="UniProtKB-UniRule"/>
</dbReference>
<dbReference type="GO" id="GO:0009244">
    <property type="term" value="P:lipopolysaccharide core region biosynthetic process"/>
    <property type="evidence" value="ECO:0007669"/>
    <property type="project" value="TreeGrafter"/>
</dbReference>
<evidence type="ECO:0000256" key="12">
    <source>
        <dbReference type="ARBA" id="ARBA00029757"/>
    </source>
</evidence>
<dbReference type="AlphaFoldDB" id="A0A2Z6EXY4"/>
<dbReference type="InterPro" id="IPR027417">
    <property type="entry name" value="P-loop_NTPase"/>
</dbReference>
<keyword evidence="9 13" id="KW-0418">Kinase</keyword>
<dbReference type="NCBIfam" id="TIGR00682">
    <property type="entry name" value="lpxK"/>
    <property type="match status" value="1"/>
</dbReference>
<name>A0A2Z6EXY4_9BURK</name>
<dbReference type="Pfam" id="PF02606">
    <property type="entry name" value="LpxK"/>
    <property type="match status" value="1"/>
</dbReference>
<keyword evidence="5 13" id="KW-0444">Lipid biosynthesis</keyword>
<comment type="function">
    <text evidence="1 13">Transfers the gamma-phosphate of ATP to the 4'-position of a tetraacyldisaccharide 1-phosphate intermediate (termed DS-1-P) to form tetraacyldisaccharide 1,4'-bis-phosphate (lipid IVA).</text>
</comment>
<evidence type="ECO:0000256" key="2">
    <source>
        <dbReference type="ARBA" id="ARBA00004870"/>
    </source>
</evidence>
<dbReference type="KEGG" id="mcys:MCB1EB_2149"/>
<dbReference type="GO" id="GO:0009245">
    <property type="term" value="P:lipid A biosynthetic process"/>
    <property type="evidence" value="ECO:0007669"/>
    <property type="project" value="UniProtKB-UniRule"/>
</dbReference>
<dbReference type="Proteomes" id="UP000282597">
    <property type="component" value="Chromosome"/>
</dbReference>
<keyword evidence="6 13" id="KW-0441">Lipid A biosynthesis</keyword>
<dbReference type="EMBL" id="AP018150">
    <property type="protein sequence ID" value="BBE10310.1"/>
    <property type="molecule type" value="Genomic_DNA"/>
</dbReference>
<keyword evidence="8 13" id="KW-0547">Nucleotide-binding</keyword>
<evidence type="ECO:0000256" key="10">
    <source>
        <dbReference type="ARBA" id="ARBA00022840"/>
    </source>
</evidence>
<evidence type="ECO:0000256" key="6">
    <source>
        <dbReference type="ARBA" id="ARBA00022556"/>
    </source>
</evidence>
<comment type="pathway">
    <text evidence="2 13">Glycolipid biosynthesis; lipid IV(A) biosynthesis; lipid IV(A) from (3R)-3-hydroxytetradecanoyl-[acyl-carrier-protein] and UDP-N-acetyl-alpha-D-glucosamine: step 6/6.</text>
</comment>
<dbReference type="PANTHER" id="PTHR42724:SF1">
    <property type="entry name" value="TETRAACYLDISACCHARIDE 4'-KINASE, MITOCHONDRIAL-RELATED"/>
    <property type="match status" value="1"/>
</dbReference>
<evidence type="ECO:0000256" key="4">
    <source>
        <dbReference type="ARBA" id="ARBA00016436"/>
    </source>
</evidence>
<dbReference type="RefSeq" id="WP_045364279.1">
    <property type="nucleotide sequence ID" value="NZ_AP018150.1"/>
</dbReference>
<comment type="catalytic activity">
    <reaction evidence="13">
        <text>a lipid A disaccharide + ATP = a lipid IVA + ADP + H(+)</text>
        <dbReference type="Rhea" id="RHEA:67840"/>
        <dbReference type="ChEBI" id="CHEBI:15378"/>
        <dbReference type="ChEBI" id="CHEBI:30616"/>
        <dbReference type="ChEBI" id="CHEBI:176343"/>
        <dbReference type="ChEBI" id="CHEBI:176425"/>
        <dbReference type="ChEBI" id="CHEBI:456216"/>
        <dbReference type="EC" id="2.7.1.130"/>
    </reaction>
</comment>
<evidence type="ECO:0000256" key="3">
    <source>
        <dbReference type="ARBA" id="ARBA00012071"/>
    </source>
</evidence>
<evidence type="ECO:0000256" key="5">
    <source>
        <dbReference type="ARBA" id="ARBA00022516"/>
    </source>
</evidence>
<evidence type="ECO:0000256" key="9">
    <source>
        <dbReference type="ARBA" id="ARBA00022777"/>
    </source>
</evidence>
<evidence type="ECO:0000256" key="13">
    <source>
        <dbReference type="HAMAP-Rule" id="MF_00409"/>
    </source>
</evidence>
<feature type="binding site" evidence="13">
    <location>
        <begin position="66"/>
        <end position="73"/>
    </location>
    <ligand>
        <name>ATP</name>
        <dbReference type="ChEBI" id="CHEBI:30616"/>
    </ligand>
</feature>
<evidence type="ECO:0000313" key="14">
    <source>
        <dbReference type="EMBL" id="BBE10310.1"/>
    </source>
</evidence>
<evidence type="ECO:0000313" key="15">
    <source>
        <dbReference type="Proteomes" id="UP000282597"/>
    </source>
</evidence>
<gene>
    <name evidence="13" type="primary">lpxK</name>
    <name evidence="14" type="ORF">MCB1EB_2149</name>
</gene>